<keyword evidence="7" id="KW-0406">Ion transport</keyword>
<evidence type="ECO:0000256" key="6">
    <source>
        <dbReference type="ARBA" id="ARBA00023004"/>
    </source>
</evidence>
<proteinExistence type="inferred from homology"/>
<evidence type="ECO:0000256" key="12">
    <source>
        <dbReference type="RuleBase" id="RU003357"/>
    </source>
</evidence>
<keyword evidence="4" id="KW-0410">Iron transport</keyword>
<sequence length="772" mass="83667">MPWRSLEMALFTVLAQPAAAVFAREDPTARATPSVTALDRITVTAQHREENVQRIALAVSVVDGQALQRRQAIDISRLQALVPSVTFSAGNELRNNAIRIRGVGTDVFSTGVEPSIATVVDGVVLQRPGAAFSDLLDVERVEVLRGPQGTLFGKNASAGVIQVITRAPDFERRSGALSALFAQDNEQRLEAAVSGPLGDQLAYRLAAFERSRDGDVENLRDGRTFNDQRAYGVRGKLQWRSADRRSDVTLSADVSRLDTDCCALPLTQATTDPRALSTDTDVDRDNDQVNNDVVPFVRQKNAGAALTARIALGRYTLTSITGWRRFDNDSDVDLDDTPAQLVTRNFNIESSRTFTQELRLTSPTDTAFDYLLGAYYFDGAVHNSLDRRGLNIGATTDIAADGRVVPRVPGDQAVLAGHSDVDSRNAALFGQANWRPRERLTLTAGLRLLTERQQLRFVRPQDARFNGADQPATLPAFGPVSGRYRDSASIGRLSASYAFTPVFTGYLGWGTGYKGEGLAATLGLTAAQFAQLPAPAETSELFEAGLKSTLFDNALMLNLTGFRTRIDDYQAQTYSAAQGLFLLTSAGGVAIDGVELEFIARPHAYFSLSGGVTWLDARFDGVPNGPCYTGQTAAQGCLPVGNGGAFVQNLDGKPFMNAPRWRSVLGARYDAPLTATMDVYVQADYRWQDAVVFDISQNPRMTQRAYGIADLSAGLIFADGKVELGVYVHNLADTRYAANIMPVSTAGGANAYAQQLPGDFRRRAGLSLRMNF</sequence>
<feature type="domain" description="TonB-dependent receptor plug" evidence="14">
    <location>
        <begin position="53"/>
        <end position="160"/>
    </location>
</feature>
<keyword evidence="2 11" id="KW-0813">Transport</keyword>
<feature type="domain" description="TonB-dependent receptor-like beta-barrel" evidence="13">
    <location>
        <begin position="256"/>
        <end position="731"/>
    </location>
</feature>
<evidence type="ECO:0000256" key="11">
    <source>
        <dbReference type="PROSITE-ProRule" id="PRU01360"/>
    </source>
</evidence>
<name>A0ABY9Y938_9GAMM</name>
<evidence type="ECO:0000256" key="7">
    <source>
        <dbReference type="ARBA" id="ARBA00023065"/>
    </source>
</evidence>
<dbReference type="RefSeq" id="WP_311182163.1">
    <property type="nucleotide sequence ID" value="NZ_CP115543.1"/>
</dbReference>
<dbReference type="PANTHER" id="PTHR32552:SF81">
    <property type="entry name" value="TONB-DEPENDENT OUTER MEMBRANE RECEPTOR"/>
    <property type="match status" value="1"/>
</dbReference>
<keyword evidence="16" id="KW-1185">Reference proteome</keyword>
<dbReference type="Gene3D" id="2.40.170.20">
    <property type="entry name" value="TonB-dependent receptor, beta-barrel domain"/>
    <property type="match status" value="1"/>
</dbReference>
<evidence type="ECO:0000256" key="2">
    <source>
        <dbReference type="ARBA" id="ARBA00022448"/>
    </source>
</evidence>
<evidence type="ECO:0000313" key="16">
    <source>
        <dbReference type="Proteomes" id="UP001305421"/>
    </source>
</evidence>
<dbReference type="InterPro" id="IPR000531">
    <property type="entry name" value="Beta-barrel_TonB"/>
</dbReference>
<dbReference type="Pfam" id="PF00593">
    <property type="entry name" value="TonB_dep_Rec_b-barrel"/>
    <property type="match status" value="1"/>
</dbReference>
<evidence type="ECO:0000256" key="3">
    <source>
        <dbReference type="ARBA" id="ARBA00022452"/>
    </source>
</evidence>
<dbReference type="InterPro" id="IPR036942">
    <property type="entry name" value="Beta-barrel_TonB_sf"/>
</dbReference>
<keyword evidence="8 12" id="KW-0798">TonB box</keyword>
<dbReference type="InterPro" id="IPR012910">
    <property type="entry name" value="Plug_dom"/>
</dbReference>
<comment type="subcellular location">
    <subcellularLocation>
        <location evidence="1 11">Cell outer membrane</location>
        <topology evidence="1 11">Multi-pass membrane protein</topology>
    </subcellularLocation>
</comment>
<evidence type="ECO:0000256" key="1">
    <source>
        <dbReference type="ARBA" id="ARBA00004571"/>
    </source>
</evidence>
<keyword evidence="3 11" id="KW-1134">Transmembrane beta strand</keyword>
<gene>
    <name evidence="15" type="ORF">PDM28_11785</name>
</gene>
<dbReference type="PROSITE" id="PS52016">
    <property type="entry name" value="TONB_DEPENDENT_REC_3"/>
    <property type="match status" value="1"/>
</dbReference>
<evidence type="ECO:0000256" key="8">
    <source>
        <dbReference type="ARBA" id="ARBA00023077"/>
    </source>
</evidence>
<organism evidence="15 16">
    <name type="scientific">Stenotrophomonas aracearum</name>
    <dbReference type="NCBI Taxonomy" id="3003272"/>
    <lineage>
        <taxon>Bacteria</taxon>
        <taxon>Pseudomonadati</taxon>
        <taxon>Pseudomonadota</taxon>
        <taxon>Gammaproteobacteria</taxon>
        <taxon>Lysobacterales</taxon>
        <taxon>Lysobacteraceae</taxon>
        <taxon>Stenotrophomonas</taxon>
    </lineage>
</organism>
<keyword evidence="9 11" id="KW-0472">Membrane</keyword>
<keyword evidence="5 11" id="KW-0812">Transmembrane</keyword>
<evidence type="ECO:0000256" key="10">
    <source>
        <dbReference type="ARBA" id="ARBA00023237"/>
    </source>
</evidence>
<keyword evidence="10 11" id="KW-0998">Cell outer membrane</keyword>
<evidence type="ECO:0000259" key="13">
    <source>
        <dbReference type="Pfam" id="PF00593"/>
    </source>
</evidence>
<accession>A0ABY9Y938</accession>
<keyword evidence="15" id="KW-0675">Receptor</keyword>
<dbReference type="PANTHER" id="PTHR32552">
    <property type="entry name" value="FERRICHROME IRON RECEPTOR-RELATED"/>
    <property type="match status" value="1"/>
</dbReference>
<keyword evidence="6" id="KW-0408">Iron</keyword>
<evidence type="ECO:0000256" key="4">
    <source>
        <dbReference type="ARBA" id="ARBA00022496"/>
    </source>
</evidence>
<evidence type="ECO:0000313" key="15">
    <source>
        <dbReference type="EMBL" id="WNH47382.1"/>
    </source>
</evidence>
<evidence type="ECO:0000256" key="9">
    <source>
        <dbReference type="ARBA" id="ARBA00023136"/>
    </source>
</evidence>
<dbReference type="Proteomes" id="UP001305421">
    <property type="component" value="Chromosome"/>
</dbReference>
<protein>
    <submittedName>
        <fullName evidence="15">TonB-dependent receptor</fullName>
    </submittedName>
</protein>
<evidence type="ECO:0000259" key="14">
    <source>
        <dbReference type="Pfam" id="PF07715"/>
    </source>
</evidence>
<dbReference type="EMBL" id="CP115543">
    <property type="protein sequence ID" value="WNH47382.1"/>
    <property type="molecule type" value="Genomic_DNA"/>
</dbReference>
<reference evidence="15 16" key="1">
    <citation type="submission" date="2022-12" db="EMBL/GenBank/DDBJ databases">
        <title>Two new species, Stenotrophomonas aracearum and Stenotrophomonas oahuensis, isolated from Anthurium (Araceae family) in Hawaii.</title>
        <authorList>
            <person name="Chunag S.C."/>
            <person name="Dobhal S."/>
            <person name="Alvarez A."/>
            <person name="Arif M."/>
        </authorList>
    </citation>
    <scope>NUCLEOTIDE SEQUENCE [LARGE SCALE GENOMIC DNA]</scope>
    <source>
        <strain evidence="15 16">A5588</strain>
    </source>
</reference>
<comment type="similarity">
    <text evidence="11 12">Belongs to the TonB-dependent receptor family.</text>
</comment>
<dbReference type="SUPFAM" id="SSF56935">
    <property type="entry name" value="Porins"/>
    <property type="match status" value="1"/>
</dbReference>
<dbReference type="Pfam" id="PF07715">
    <property type="entry name" value="Plug"/>
    <property type="match status" value="1"/>
</dbReference>
<dbReference type="InterPro" id="IPR039426">
    <property type="entry name" value="TonB-dep_rcpt-like"/>
</dbReference>
<evidence type="ECO:0000256" key="5">
    <source>
        <dbReference type="ARBA" id="ARBA00022692"/>
    </source>
</evidence>